<dbReference type="AlphaFoldDB" id="A0A0K2V073"/>
<dbReference type="EMBL" id="HACA01026379">
    <property type="protein sequence ID" value="CDW43740.1"/>
    <property type="molecule type" value="Transcribed_RNA"/>
</dbReference>
<evidence type="ECO:0000313" key="1">
    <source>
        <dbReference type="EMBL" id="CDW43740.1"/>
    </source>
</evidence>
<feature type="non-terminal residue" evidence="1">
    <location>
        <position position="66"/>
    </location>
</feature>
<protein>
    <submittedName>
        <fullName evidence="1">Uncharacterized protein</fullName>
    </submittedName>
</protein>
<reference evidence="1" key="1">
    <citation type="submission" date="2014-05" db="EMBL/GenBank/DDBJ databases">
        <authorList>
            <person name="Chronopoulou M."/>
        </authorList>
    </citation>
    <scope>NUCLEOTIDE SEQUENCE</scope>
    <source>
        <tissue evidence="1">Whole organism</tissue>
    </source>
</reference>
<sequence length="66" mass="7743">MYELRSHVSRYVEFDVESLSCMSYDVFSSNYLEQFRSIPWSKNSSYYCGVYCLSLLDISLLSMVLS</sequence>
<proteinExistence type="predicted"/>
<accession>A0A0K2V073</accession>
<name>A0A0K2V073_LEPSM</name>
<organism evidence="1">
    <name type="scientific">Lepeophtheirus salmonis</name>
    <name type="common">Salmon louse</name>
    <name type="synonym">Caligus salmonis</name>
    <dbReference type="NCBI Taxonomy" id="72036"/>
    <lineage>
        <taxon>Eukaryota</taxon>
        <taxon>Metazoa</taxon>
        <taxon>Ecdysozoa</taxon>
        <taxon>Arthropoda</taxon>
        <taxon>Crustacea</taxon>
        <taxon>Multicrustacea</taxon>
        <taxon>Hexanauplia</taxon>
        <taxon>Copepoda</taxon>
        <taxon>Siphonostomatoida</taxon>
        <taxon>Caligidae</taxon>
        <taxon>Lepeophtheirus</taxon>
    </lineage>
</organism>